<evidence type="ECO:0000313" key="2">
    <source>
        <dbReference type="EMBL" id="MEY1662704.1"/>
    </source>
</evidence>
<proteinExistence type="predicted"/>
<feature type="signal peptide" evidence="1">
    <location>
        <begin position="1"/>
        <end position="22"/>
    </location>
</feature>
<reference evidence="2 3" key="1">
    <citation type="submission" date="2024-07" db="EMBL/GenBank/DDBJ databases">
        <authorList>
            <person name="Ren Q."/>
        </authorList>
    </citation>
    <scope>NUCLEOTIDE SEQUENCE [LARGE SCALE GENOMIC DNA]</scope>
    <source>
        <strain evidence="2 3">REN37</strain>
    </source>
</reference>
<evidence type="ECO:0000313" key="3">
    <source>
        <dbReference type="Proteomes" id="UP001562065"/>
    </source>
</evidence>
<protein>
    <recommendedName>
        <fullName evidence="4">DUF945 domain-containing protein</fullName>
    </recommendedName>
</protein>
<dbReference type="RefSeq" id="WP_369455933.1">
    <property type="nucleotide sequence ID" value="NZ_JBGCUO010000001.1"/>
</dbReference>
<keyword evidence="1" id="KW-0732">Signal</keyword>
<dbReference type="EMBL" id="JBGCUO010000001">
    <property type="protein sequence ID" value="MEY1662704.1"/>
    <property type="molecule type" value="Genomic_DNA"/>
</dbReference>
<comment type="caution">
    <text evidence="2">The sequence shown here is derived from an EMBL/GenBank/DDBJ whole genome shotgun (WGS) entry which is preliminary data.</text>
</comment>
<evidence type="ECO:0000256" key="1">
    <source>
        <dbReference type="SAM" id="SignalP"/>
    </source>
</evidence>
<feature type="chain" id="PRO_5046947814" description="DUF945 domain-containing protein" evidence="1">
    <location>
        <begin position="23"/>
        <end position="602"/>
    </location>
</feature>
<accession>A0ABV4AJ02</accession>
<keyword evidence="3" id="KW-1185">Reference proteome</keyword>
<gene>
    <name evidence="2" type="ORF">AB5I84_11140</name>
</gene>
<dbReference type="Proteomes" id="UP001562065">
    <property type="component" value="Unassembled WGS sequence"/>
</dbReference>
<organism evidence="2 3">
    <name type="scientific">Isoalcanivorax beigongshangi</name>
    <dbReference type="NCBI Taxonomy" id="3238810"/>
    <lineage>
        <taxon>Bacteria</taxon>
        <taxon>Pseudomonadati</taxon>
        <taxon>Pseudomonadota</taxon>
        <taxon>Gammaproteobacteria</taxon>
        <taxon>Oceanospirillales</taxon>
        <taxon>Alcanivoracaceae</taxon>
        <taxon>Isoalcanivorax</taxon>
    </lineage>
</organism>
<name>A0ABV4AJ02_9GAMM</name>
<sequence>MRAISLCVLGAVLALAAAIAHAVSDDTVAHWAERYRDDPGALGAGRERLADISPAQFDRVLEQLQLTPYTHLAPVAIAADRLPMAQGRRLEQLSVMAVRGGQLVPIPFQIDEYDREGLVWAGPRKGRVADGEPGRFDAHDEVLMMYRDAGIERYRRSEHGALPGSLLAELTLHADGQPTRHAYLLQDAAPRSNVRYVALDLEHGTVDTTLLSLRFNPDNLAQVTGLAPRLGPDRSRSLLDALHLELSTGVLHRALRITLDNRANIRAVPLATAVGPIRASVLLEARVWYLGMPMFWRETFALHFYEQGVGLPLRLSLNKLGAARFFVSMLREPRMELRADLSHPGGAEISFQRAWQHQQRARSDGRMDSAEQALNQYRLPGDWVSIDSKRGLAILFDNRIPITEGGLLDDFLDGAELHMLYRDRPDAAGPQLGFAATGLPPRLVKLLGAIPKLPKTLDQLGAALAWIDQHPDPSLLRDFDELLAQVLSAHRPPLANADDLYSLLVEDIRRMRFAGLDSEALMPLVQRSLRAAAPTPTRVDHRALLHRIRSDGAAVGVDLDQLRHVQLDNAFWFPHRLDDPAAFHAAARAAVRVNVTAPSTQE</sequence>
<evidence type="ECO:0008006" key="4">
    <source>
        <dbReference type="Google" id="ProtNLM"/>
    </source>
</evidence>